<name>A0A5B8MPH2_9CHLO</name>
<dbReference type="OrthoDB" id="185455at2759"/>
<comment type="subunit">
    <text evidence="1">Component of the Smc5-Smc6 complex.</text>
</comment>
<keyword evidence="1" id="KW-0233">DNA recombination</keyword>
<feature type="compositionally biased region" description="Low complexity" evidence="2">
    <location>
        <begin position="26"/>
        <end position="40"/>
    </location>
</feature>
<dbReference type="EC" id="2.3.2.27" evidence="1"/>
<dbReference type="GO" id="GO:0030915">
    <property type="term" value="C:Smc5-Smc6 complex"/>
    <property type="evidence" value="ECO:0007669"/>
    <property type="project" value="UniProtKB-UniRule"/>
</dbReference>
<feature type="region of interest" description="Disordered" evidence="2">
    <location>
        <begin position="18"/>
        <end position="49"/>
    </location>
</feature>
<protein>
    <recommendedName>
        <fullName evidence="1">Non-structural maintenance of chromosomes element 1 homolog</fullName>
        <ecNumber evidence="1">2.3.2.27</ecNumber>
    </recommendedName>
</protein>
<keyword evidence="1" id="KW-0833">Ubl conjugation pathway</keyword>
<comment type="similarity">
    <text evidence="1">Belongs to the NSE1 family.</text>
</comment>
<evidence type="ECO:0000313" key="4">
    <source>
        <dbReference type="EMBL" id="QDZ22376.1"/>
    </source>
</evidence>
<keyword evidence="1" id="KW-0227">DNA damage</keyword>
<dbReference type="GO" id="GO:0008270">
    <property type="term" value="F:zinc ion binding"/>
    <property type="evidence" value="ECO:0007669"/>
    <property type="project" value="UniProtKB-KW"/>
</dbReference>
<dbReference type="Gene3D" id="3.90.1150.220">
    <property type="match status" value="1"/>
</dbReference>
<evidence type="ECO:0000313" key="5">
    <source>
        <dbReference type="Proteomes" id="UP000316726"/>
    </source>
</evidence>
<dbReference type="STRING" id="1764295.A0A5B8MPH2"/>
<keyword evidence="1" id="KW-0234">DNA repair</keyword>
<organism evidence="4 5">
    <name type="scientific">Chloropicon primus</name>
    <dbReference type="NCBI Taxonomy" id="1764295"/>
    <lineage>
        <taxon>Eukaryota</taxon>
        <taxon>Viridiplantae</taxon>
        <taxon>Chlorophyta</taxon>
        <taxon>Chloropicophyceae</taxon>
        <taxon>Chloropicales</taxon>
        <taxon>Chloropicaceae</taxon>
        <taxon>Chloropicon</taxon>
    </lineage>
</organism>
<comment type="subcellular location">
    <subcellularLocation>
        <location evidence="1">Nucleus</location>
    </subcellularLocation>
</comment>
<reference evidence="4 5" key="1">
    <citation type="submission" date="2018-07" db="EMBL/GenBank/DDBJ databases">
        <title>The complete nuclear genome of the prasinophyte Chloropicon primus (CCMP1205).</title>
        <authorList>
            <person name="Pombert J.-F."/>
            <person name="Otis C."/>
            <person name="Turmel M."/>
            <person name="Lemieux C."/>
        </authorList>
    </citation>
    <scope>NUCLEOTIDE SEQUENCE [LARGE SCALE GENOMIC DNA]</scope>
    <source>
        <strain evidence="4 5">CCMP1205</strain>
    </source>
</reference>
<proteinExistence type="inferred from homology"/>
<keyword evidence="1" id="KW-0808">Transferase</keyword>
<dbReference type="Gene3D" id="1.10.10.10">
    <property type="entry name" value="Winged helix-like DNA-binding domain superfamily/Winged helix DNA-binding domain"/>
    <property type="match status" value="1"/>
</dbReference>
<dbReference type="PANTHER" id="PTHR20973:SF0">
    <property type="entry name" value="NON-STRUCTURAL MAINTENANCE OF CHROMOSOMES ELEMENT 1 HOMOLOG"/>
    <property type="match status" value="1"/>
</dbReference>
<dbReference type="Proteomes" id="UP000316726">
    <property type="component" value="Chromosome 7"/>
</dbReference>
<keyword evidence="1" id="KW-0479">Metal-binding</keyword>
<reference evidence="3" key="2">
    <citation type="submission" date="2021-01" db="EMBL/GenBank/DDBJ databases">
        <authorList>
            <person name="Corre E."/>
            <person name="Pelletier E."/>
            <person name="Niang G."/>
            <person name="Scheremetjew M."/>
            <person name="Finn R."/>
            <person name="Kale V."/>
            <person name="Holt S."/>
            <person name="Cochrane G."/>
            <person name="Meng A."/>
            <person name="Brown T."/>
            <person name="Cohen L."/>
        </authorList>
    </citation>
    <scope>NUCLEOTIDE SEQUENCE</scope>
    <source>
        <strain evidence="3">CCMP1205</strain>
    </source>
</reference>
<dbReference type="InterPro" id="IPR036388">
    <property type="entry name" value="WH-like_DNA-bd_sf"/>
</dbReference>
<accession>A0A5B8MPH2</accession>
<dbReference type="InterPro" id="IPR011513">
    <property type="entry name" value="Nse1"/>
</dbReference>
<dbReference type="EMBL" id="CP031040">
    <property type="protein sequence ID" value="QDZ22376.1"/>
    <property type="molecule type" value="Genomic_DNA"/>
</dbReference>
<keyword evidence="1" id="KW-0863">Zinc-finger</keyword>
<dbReference type="AlphaFoldDB" id="A0A5B8MPH2"/>
<dbReference type="GO" id="GO:0000724">
    <property type="term" value="P:double-strand break repair via homologous recombination"/>
    <property type="evidence" value="ECO:0007669"/>
    <property type="project" value="TreeGrafter"/>
</dbReference>
<sequence length="287" mass="31908">MVGRGGLTQKMMGVMDNIFANGGETGTSSGSPASASGRSKSNNRRASEEVMEAVDEGLDLEEEMVRVTQEEWSEKGLRTDVPRMQQHVLLQALLERKYVTLSEAQEICEAVTGDRESLYRLVGELNKELQAMQLRIKSSTVPKNGNERGVQTYLSLINLVKDESATQSTRMSYTEVSYFKQVIEAIVSQEAVNASSIVLMNLANPPPVPRQSQDQASTSAAPAPVVSQFLTKKEKEKVLKRLRREGWLRQLKHDGREKLTLGPRTYLELKSLLLEMDLPQGVRDALA</sequence>
<keyword evidence="5" id="KW-1185">Reference proteome</keyword>
<evidence type="ECO:0000256" key="2">
    <source>
        <dbReference type="SAM" id="MobiDB-lite"/>
    </source>
</evidence>
<dbReference type="EMBL" id="HBHL01010721">
    <property type="protein sequence ID" value="CAD9718256.1"/>
    <property type="molecule type" value="Transcribed_RNA"/>
</dbReference>
<evidence type="ECO:0000313" key="3">
    <source>
        <dbReference type="EMBL" id="CAD9718256.1"/>
    </source>
</evidence>
<gene>
    <name evidence="4" type="ORF">A3770_07p48940</name>
    <name evidence="3" type="ORF">CPRI1469_LOCUS7121</name>
</gene>
<dbReference type="GO" id="GO:0061630">
    <property type="term" value="F:ubiquitin protein ligase activity"/>
    <property type="evidence" value="ECO:0007669"/>
    <property type="project" value="UniProtKB-EC"/>
</dbReference>
<evidence type="ECO:0000256" key="1">
    <source>
        <dbReference type="RuleBase" id="RU368018"/>
    </source>
</evidence>
<dbReference type="GO" id="GO:0005634">
    <property type="term" value="C:nucleus"/>
    <property type="evidence" value="ECO:0007669"/>
    <property type="project" value="UniProtKB-SubCell"/>
</dbReference>
<dbReference type="PANTHER" id="PTHR20973">
    <property type="entry name" value="NON-SMC ELEMENT 1-RELATED"/>
    <property type="match status" value="1"/>
</dbReference>
<dbReference type="Pfam" id="PF07574">
    <property type="entry name" value="SMC_Nse1"/>
    <property type="match status" value="1"/>
</dbReference>
<keyword evidence="1" id="KW-0862">Zinc</keyword>
<keyword evidence="1" id="KW-0539">Nucleus</keyword>
<comment type="catalytic activity">
    <reaction evidence="1">
        <text>S-ubiquitinyl-[E2 ubiquitin-conjugating enzyme]-L-cysteine + [acceptor protein]-L-lysine = [E2 ubiquitin-conjugating enzyme]-L-cysteine + N(6)-ubiquitinyl-[acceptor protein]-L-lysine.</text>
        <dbReference type="EC" id="2.3.2.27"/>
    </reaction>
</comment>